<feature type="transmembrane region" description="Helical" evidence="6">
    <location>
        <begin position="363"/>
        <end position="384"/>
    </location>
</feature>
<dbReference type="InterPro" id="IPR044644">
    <property type="entry name" value="DinF-like"/>
</dbReference>
<name>A0A2S9IL49_9HYPH</name>
<evidence type="ECO:0000313" key="7">
    <source>
        <dbReference type="EMBL" id="PRD41222.1"/>
    </source>
</evidence>
<sequence length="448" mass="48433">MHGPQEHKAVSPRPFDVTHRMVMAIAIPMTLAAVTTPLLGLVDTAVIGQFGKAELIGGLAIGALVFDFLLSTFNFLRSGTTGLVAQAMGRGDLREEQAVFWRAFIIAIAAGVLMILCLPLILKGAVWFMDPEPTISEAMTTYVVIRMISAPMALVNYAILGLVLGRGEGMLGLVLQFLLNGINIAMSITLGLLLEWGVAGVAWGTVTGETIAALVGMVIVIRKFRAAPLPDRGRILDATGMMRMFTINRDIMIRSFLLLIAFTFFTRAGADLGPVVLAANAVLLNFFLVAGFFLDGIAAAAEQITGRAVGARYLPAFLRGAKLTFLWGVLLAACVALFFMVLGNPIVRLMTNAVDVREMAAVYLPWAALTALTGVLAFHMDGVYIGATWSRDMRNMMVLSLIAFFAVLYAVKPMGNHGLWLAINFFLSIRGITLLAMLPRRLRGEFAY</sequence>
<evidence type="ECO:0000256" key="5">
    <source>
        <dbReference type="ARBA" id="ARBA00023136"/>
    </source>
</evidence>
<keyword evidence="8" id="KW-1185">Reference proteome</keyword>
<keyword evidence="5 6" id="KW-0472">Membrane</keyword>
<feature type="transmembrane region" description="Helical" evidence="6">
    <location>
        <begin position="21"/>
        <end position="42"/>
    </location>
</feature>
<gene>
    <name evidence="7" type="ORF">C5748_22975</name>
</gene>
<evidence type="ECO:0000256" key="2">
    <source>
        <dbReference type="ARBA" id="ARBA00010199"/>
    </source>
</evidence>
<comment type="subcellular location">
    <subcellularLocation>
        <location evidence="1">Membrane</location>
        <topology evidence="1">Multi-pass membrane protein</topology>
    </subcellularLocation>
</comment>
<comment type="caution">
    <text evidence="7">The sequence shown here is derived from an EMBL/GenBank/DDBJ whole genome shotgun (WGS) entry which is preliminary data.</text>
</comment>
<evidence type="ECO:0000256" key="1">
    <source>
        <dbReference type="ARBA" id="ARBA00004141"/>
    </source>
</evidence>
<feature type="transmembrane region" description="Helical" evidence="6">
    <location>
        <begin position="171"/>
        <end position="194"/>
    </location>
</feature>
<dbReference type="AlphaFoldDB" id="A0A2S9IL49"/>
<feature type="transmembrane region" description="Helical" evidence="6">
    <location>
        <begin position="54"/>
        <end position="77"/>
    </location>
</feature>
<evidence type="ECO:0000256" key="3">
    <source>
        <dbReference type="ARBA" id="ARBA00022692"/>
    </source>
</evidence>
<dbReference type="PANTHER" id="PTHR42893">
    <property type="entry name" value="PROTEIN DETOXIFICATION 44, CHLOROPLASTIC-RELATED"/>
    <property type="match status" value="1"/>
</dbReference>
<dbReference type="NCBIfam" id="TIGR00797">
    <property type="entry name" value="matE"/>
    <property type="match status" value="1"/>
</dbReference>
<feature type="transmembrane region" description="Helical" evidence="6">
    <location>
        <begin position="396"/>
        <end position="412"/>
    </location>
</feature>
<keyword evidence="3 6" id="KW-0812">Transmembrane</keyword>
<accession>A0A2S9IL49</accession>
<feature type="transmembrane region" description="Helical" evidence="6">
    <location>
        <begin position="282"/>
        <end position="302"/>
    </location>
</feature>
<dbReference type="Proteomes" id="UP000239434">
    <property type="component" value="Unassembled WGS sequence"/>
</dbReference>
<comment type="similarity">
    <text evidence="2">Belongs to the multi antimicrobial extrusion (MATE) (TC 2.A.66.1) family.</text>
</comment>
<keyword evidence="4 6" id="KW-1133">Transmembrane helix</keyword>
<feature type="transmembrane region" description="Helical" evidence="6">
    <location>
        <begin position="98"/>
        <end position="122"/>
    </location>
</feature>
<feature type="transmembrane region" description="Helical" evidence="6">
    <location>
        <begin position="418"/>
        <end position="438"/>
    </location>
</feature>
<feature type="transmembrane region" description="Helical" evidence="6">
    <location>
        <begin position="142"/>
        <end position="164"/>
    </location>
</feature>
<protein>
    <submittedName>
        <fullName evidence="7">MATE family efflux transporter</fullName>
    </submittedName>
</protein>
<evidence type="ECO:0000256" key="6">
    <source>
        <dbReference type="SAM" id="Phobius"/>
    </source>
</evidence>
<evidence type="ECO:0000313" key="8">
    <source>
        <dbReference type="Proteomes" id="UP000239434"/>
    </source>
</evidence>
<dbReference type="EMBL" id="PVBR01000023">
    <property type="protein sequence ID" value="PRD41222.1"/>
    <property type="molecule type" value="Genomic_DNA"/>
</dbReference>
<feature type="transmembrane region" description="Helical" evidence="6">
    <location>
        <begin position="323"/>
        <end position="343"/>
    </location>
</feature>
<dbReference type="GO" id="GO:0015297">
    <property type="term" value="F:antiporter activity"/>
    <property type="evidence" value="ECO:0007669"/>
    <property type="project" value="InterPro"/>
</dbReference>
<feature type="transmembrane region" description="Helical" evidence="6">
    <location>
        <begin position="200"/>
        <end position="221"/>
    </location>
</feature>
<evidence type="ECO:0000256" key="4">
    <source>
        <dbReference type="ARBA" id="ARBA00022989"/>
    </source>
</evidence>
<reference evidence="7 8" key="1">
    <citation type="submission" date="2018-02" db="EMBL/GenBank/DDBJ databases">
        <title>The draft genome of Phyllobacterium sp. 1N-3.</title>
        <authorList>
            <person name="Liu L."/>
            <person name="Li L."/>
            <person name="Zhang X."/>
            <person name="Wang T."/>
            <person name="Liang L."/>
        </authorList>
    </citation>
    <scope>NUCLEOTIDE SEQUENCE [LARGE SCALE GENOMIC DNA]</scope>
    <source>
        <strain evidence="7 8">1N-3</strain>
    </source>
</reference>
<dbReference type="GO" id="GO:0005886">
    <property type="term" value="C:plasma membrane"/>
    <property type="evidence" value="ECO:0007669"/>
    <property type="project" value="TreeGrafter"/>
</dbReference>
<dbReference type="GO" id="GO:0042910">
    <property type="term" value="F:xenobiotic transmembrane transporter activity"/>
    <property type="evidence" value="ECO:0007669"/>
    <property type="project" value="InterPro"/>
</dbReference>
<dbReference type="PANTHER" id="PTHR42893:SF46">
    <property type="entry name" value="PROTEIN DETOXIFICATION 44, CHLOROPLASTIC"/>
    <property type="match status" value="1"/>
</dbReference>
<dbReference type="InterPro" id="IPR002528">
    <property type="entry name" value="MATE_fam"/>
</dbReference>
<organism evidence="7 8">
    <name type="scientific">Phyllobacterium phragmitis</name>
    <dbReference type="NCBI Taxonomy" id="2670329"/>
    <lineage>
        <taxon>Bacteria</taxon>
        <taxon>Pseudomonadati</taxon>
        <taxon>Pseudomonadota</taxon>
        <taxon>Alphaproteobacteria</taxon>
        <taxon>Hyphomicrobiales</taxon>
        <taxon>Phyllobacteriaceae</taxon>
        <taxon>Phyllobacterium</taxon>
    </lineage>
</organism>
<dbReference type="Pfam" id="PF01554">
    <property type="entry name" value="MatE"/>
    <property type="match status" value="2"/>
</dbReference>
<proteinExistence type="inferred from homology"/>
<dbReference type="CDD" id="cd13136">
    <property type="entry name" value="MATE_DinF_like"/>
    <property type="match status" value="1"/>
</dbReference>
<feature type="transmembrane region" description="Helical" evidence="6">
    <location>
        <begin position="251"/>
        <end position="270"/>
    </location>
</feature>